<dbReference type="Proteomes" id="UP001380822">
    <property type="component" value="Unassembled WGS sequence"/>
</dbReference>
<comment type="caution">
    <text evidence="6">The sequence shown here is derived from an EMBL/GenBank/DDBJ whole genome shotgun (WGS) entry which is preliminary data.</text>
</comment>
<dbReference type="NCBIfam" id="TIGR00413">
    <property type="entry name" value="rlpA"/>
    <property type="match status" value="1"/>
</dbReference>
<dbReference type="EC" id="4.2.2.-" evidence="3"/>
<protein>
    <recommendedName>
        <fullName evidence="3">Endolytic peptidoglycan transglycosylase RlpA</fullName>
        <ecNumber evidence="3">4.2.2.-</ecNumber>
    </recommendedName>
</protein>
<name>A0ABU7ZLE5_9HYPH</name>
<organism evidence="6 7">
    <name type="scientific">Pannonibacter anstelovis</name>
    <dbReference type="NCBI Taxonomy" id="3121537"/>
    <lineage>
        <taxon>Bacteria</taxon>
        <taxon>Pseudomonadati</taxon>
        <taxon>Pseudomonadota</taxon>
        <taxon>Alphaproteobacteria</taxon>
        <taxon>Hyphomicrobiales</taxon>
        <taxon>Stappiaceae</taxon>
        <taxon>Pannonibacter</taxon>
    </lineage>
</organism>
<dbReference type="Gene3D" id="2.40.40.10">
    <property type="entry name" value="RlpA-like domain"/>
    <property type="match status" value="1"/>
</dbReference>
<keyword evidence="7" id="KW-1185">Reference proteome</keyword>
<gene>
    <name evidence="3" type="primary">rlpA</name>
    <name evidence="6" type="ORF">V6L76_06190</name>
</gene>
<sequence length="136" mass="14274" precursor="true">MKTRASRAIYARSLAALAFSMAAAASATASAGTSGQCGMASWYAMTSKTASGERANPNMLTAAHRSLPFGTVVTVINLDNGKHVKVRINDRGPFIRSRVIDVTRRAANELGFTGRGTARVKVVGPHGSTLRAGKHC</sequence>
<keyword evidence="3" id="KW-0732">Signal</keyword>
<feature type="signal peptide" evidence="3">
    <location>
        <begin position="1"/>
        <end position="31"/>
    </location>
</feature>
<dbReference type="Pfam" id="PF03330">
    <property type="entry name" value="DPBB_1"/>
    <property type="match status" value="1"/>
</dbReference>
<dbReference type="SUPFAM" id="SSF50685">
    <property type="entry name" value="Barwin-like endoglucanases"/>
    <property type="match status" value="1"/>
</dbReference>
<evidence type="ECO:0000256" key="2">
    <source>
        <dbReference type="ARBA" id="ARBA00023316"/>
    </source>
</evidence>
<reference evidence="6 7" key="1">
    <citation type="submission" date="2024-02" db="EMBL/GenBank/DDBJ databases">
        <title>A new putative Pannonibacter species isolated from two cases of bloodstream infections in paediatric patients.</title>
        <authorList>
            <person name="Castellana S."/>
            <person name="De Laurentiis V."/>
            <person name="Grassi M."/>
            <person name="De Leonardis F."/>
            <person name="Mosca A."/>
            <person name="De Carlo C."/>
            <person name="Sparapano E."/>
            <person name="Ronga L."/>
            <person name="Santacroce L."/>
            <person name="Chironna M."/>
            <person name="De Robertis A."/>
            <person name="Bianco A."/>
            <person name="Del Sambro L."/>
            <person name="Capozzi L."/>
            <person name="Parisi A."/>
        </authorList>
    </citation>
    <scope>NUCLEOTIDE SEQUENCE [LARGE SCALE GENOMIC DNA]</scope>
    <source>
        <strain evidence="6 7">Pt2</strain>
    </source>
</reference>
<dbReference type="EMBL" id="JBAKBE010000003">
    <property type="protein sequence ID" value="MEH0095831.1"/>
    <property type="molecule type" value="Genomic_DNA"/>
</dbReference>
<dbReference type="InterPro" id="IPR012997">
    <property type="entry name" value="RplA"/>
</dbReference>
<keyword evidence="1 3" id="KW-0456">Lyase</keyword>
<dbReference type="HAMAP" id="MF_02071">
    <property type="entry name" value="RlpA"/>
    <property type="match status" value="1"/>
</dbReference>
<dbReference type="PANTHER" id="PTHR34183:SF1">
    <property type="entry name" value="ENDOLYTIC PEPTIDOGLYCAN TRANSGLYCOSYLASE RLPA"/>
    <property type="match status" value="1"/>
</dbReference>
<feature type="chain" id="PRO_5044899894" description="Endolytic peptidoglycan transglycosylase RlpA" evidence="3">
    <location>
        <begin position="32"/>
        <end position="136"/>
    </location>
</feature>
<comment type="similarity">
    <text evidence="3 4">Belongs to the RlpA family.</text>
</comment>
<dbReference type="CDD" id="cd22268">
    <property type="entry name" value="DPBB_RlpA-like"/>
    <property type="match status" value="1"/>
</dbReference>
<evidence type="ECO:0000259" key="5">
    <source>
        <dbReference type="Pfam" id="PF03330"/>
    </source>
</evidence>
<proteinExistence type="inferred from homology"/>
<evidence type="ECO:0000313" key="7">
    <source>
        <dbReference type="Proteomes" id="UP001380822"/>
    </source>
</evidence>
<dbReference type="PANTHER" id="PTHR34183">
    <property type="entry name" value="ENDOLYTIC PEPTIDOGLYCAN TRANSGLYCOSYLASE RLPA"/>
    <property type="match status" value="1"/>
</dbReference>
<evidence type="ECO:0000256" key="1">
    <source>
        <dbReference type="ARBA" id="ARBA00023239"/>
    </source>
</evidence>
<evidence type="ECO:0000256" key="4">
    <source>
        <dbReference type="RuleBase" id="RU003495"/>
    </source>
</evidence>
<comment type="function">
    <text evidence="3">Lytic transglycosylase with a strong preference for naked glycan strands that lack stem peptides.</text>
</comment>
<evidence type="ECO:0000313" key="6">
    <source>
        <dbReference type="EMBL" id="MEH0095831.1"/>
    </source>
</evidence>
<dbReference type="InterPro" id="IPR036908">
    <property type="entry name" value="RlpA-like_sf"/>
</dbReference>
<dbReference type="InterPro" id="IPR034718">
    <property type="entry name" value="RlpA"/>
</dbReference>
<keyword evidence="2 3" id="KW-0961">Cell wall biogenesis/degradation</keyword>
<dbReference type="InterPro" id="IPR009009">
    <property type="entry name" value="RlpA-like_DPBB"/>
</dbReference>
<accession>A0ABU7ZLE5</accession>
<evidence type="ECO:0000256" key="3">
    <source>
        <dbReference type="HAMAP-Rule" id="MF_02071"/>
    </source>
</evidence>
<feature type="domain" description="RlpA-like protein double-psi beta-barrel" evidence="5">
    <location>
        <begin position="36"/>
        <end position="122"/>
    </location>
</feature>